<keyword evidence="3" id="KW-1185">Reference proteome</keyword>
<feature type="region of interest" description="Disordered" evidence="1">
    <location>
        <begin position="1"/>
        <end position="27"/>
    </location>
</feature>
<proteinExistence type="predicted"/>
<feature type="non-terminal residue" evidence="2">
    <location>
        <position position="134"/>
    </location>
</feature>
<comment type="caution">
    <text evidence="2">The sequence shown here is derived from an EMBL/GenBank/DDBJ whole genome shotgun (WGS) entry which is preliminary data.</text>
</comment>
<name>A0AAV2H8N2_LYMST</name>
<feature type="compositionally biased region" description="Low complexity" evidence="1">
    <location>
        <begin position="108"/>
        <end position="122"/>
    </location>
</feature>
<evidence type="ECO:0000256" key="1">
    <source>
        <dbReference type="SAM" id="MobiDB-lite"/>
    </source>
</evidence>
<reference evidence="2 3" key="1">
    <citation type="submission" date="2024-04" db="EMBL/GenBank/DDBJ databases">
        <authorList>
            <consortium name="Genoscope - CEA"/>
            <person name="William W."/>
        </authorList>
    </citation>
    <scope>NUCLEOTIDE SEQUENCE [LARGE SCALE GENOMIC DNA]</scope>
</reference>
<dbReference type="EMBL" id="CAXITT010000061">
    <property type="protein sequence ID" value="CAL1530052.1"/>
    <property type="molecule type" value="Genomic_DNA"/>
</dbReference>
<sequence length="134" mass="13524">MGLHHQNTGGGNNNSNGGGGMGNLQGSDLSMLHHHQQQQGISPMMNLHQDGTCSTSALQTLASVATSSHMSGLTGSSIASNHSASMMGLSVGMGGGLSSVSMGGGLSSVSMGHLHQQQQQQQAPIMTFSHPDTG</sequence>
<dbReference type="Proteomes" id="UP001497497">
    <property type="component" value="Unassembled WGS sequence"/>
</dbReference>
<dbReference type="AlphaFoldDB" id="A0AAV2H8N2"/>
<protein>
    <submittedName>
        <fullName evidence="2">Uncharacterized protein</fullName>
    </submittedName>
</protein>
<evidence type="ECO:0000313" key="3">
    <source>
        <dbReference type="Proteomes" id="UP001497497"/>
    </source>
</evidence>
<feature type="compositionally biased region" description="Gly residues" evidence="1">
    <location>
        <begin position="8"/>
        <end position="23"/>
    </location>
</feature>
<accession>A0AAV2H8N2</accession>
<organism evidence="2 3">
    <name type="scientific">Lymnaea stagnalis</name>
    <name type="common">Great pond snail</name>
    <name type="synonym">Helix stagnalis</name>
    <dbReference type="NCBI Taxonomy" id="6523"/>
    <lineage>
        <taxon>Eukaryota</taxon>
        <taxon>Metazoa</taxon>
        <taxon>Spiralia</taxon>
        <taxon>Lophotrochozoa</taxon>
        <taxon>Mollusca</taxon>
        <taxon>Gastropoda</taxon>
        <taxon>Heterobranchia</taxon>
        <taxon>Euthyneura</taxon>
        <taxon>Panpulmonata</taxon>
        <taxon>Hygrophila</taxon>
        <taxon>Lymnaeoidea</taxon>
        <taxon>Lymnaeidae</taxon>
        <taxon>Lymnaea</taxon>
    </lineage>
</organism>
<gene>
    <name evidence="2" type="ORF">GSLYS_00004185001</name>
</gene>
<feature type="region of interest" description="Disordered" evidence="1">
    <location>
        <begin position="108"/>
        <end position="134"/>
    </location>
</feature>
<evidence type="ECO:0000313" key="2">
    <source>
        <dbReference type="EMBL" id="CAL1530052.1"/>
    </source>
</evidence>